<dbReference type="Gene3D" id="3.40.1500.10">
    <property type="entry name" value="Coproporphyrinogen III oxidase, aerobic"/>
    <property type="match status" value="1"/>
</dbReference>
<proteinExistence type="inferred from homology"/>
<feature type="non-terminal residue" evidence="9">
    <location>
        <position position="1"/>
    </location>
</feature>
<comment type="subunit">
    <text evidence="3">Homodimer.</text>
</comment>
<dbReference type="PRINTS" id="PR00073">
    <property type="entry name" value="COPRGNOXDASE"/>
</dbReference>
<feature type="region of interest" description="Disordered" evidence="8">
    <location>
        <begin position="1"/>
        <end position="31"/>
    </location>
</feature>
<dbReference type="AlphaFoldDB" id="A0AAW0KAN2"/>
<comment type="similarity">
    <text evidence="2">Belongs to the aerobic coproporphyrinogen-III oxidase family.</text>
</comment>
<keyword evidence="6" id="KW-0627">Porphyrin biosynthesis</keyword>
<dbReference type="Proteomes" id="UP000237347">
    <property type="component" value="Unassembled WGS sequence"/>
</dbReference>
<accession>A0AAW0KAN2</accession>
<organism evidence="9 10">
    <name type="scientific">Quercus suber</name>
    <name type="common">Cork oak</name>
    <dbReference type="NCBI Taxonomy" id="58331"/>
    <lineage>
        <taxon>Eukaryota</taxon>
        <taxon>Viridiplantae</taxon>
        <taxon>Streptophyta</taxon>
        <taxon>Embryophyta</taxon>
        <taxon>Tracheophyta</taxon>
        <taxon>Spermatophyta</taxon>
        <taxon>Magnoliopsida</taxon>
        <taxon>eudicotyledons</taxon>
        <taxon>Gunneridae</taxon>
        <taxon>Pentapetalae</taxon>
        <taxon>rosids</taxon>
        <taxon>fabids</taxon>
        <taxon>Fagales</taxon>
        <taxon>Fagaceae</taxon>
        <taxon>Quercus</taxon>
    </lineage>
</organism>
<protein>
    <recommendedName>
        <fullName evidence="4">coproporphyrinogen oxidase</fullName>
        <ecNumber evidence="4">1.3.3.3</ecNumber>
    </recommendedName>
</protein>
<evidence type="ECO:0000256" key="7">
    <source>
        <dbReference type="ARBA" id="ARBA00049102"/>
    </source>
</evidence>
<dbReference type="GO" id="GO:0004109">
    <property type="term" value="F:coproporphyrinogen oxidase activity"/>
    <property type="evidence" value="ECO:0007669"/>
    <property type="project" value="UniProtKB-EC"/>
</dbReference>
<keyword evidence="10" id="KW-1185">Reference proteome</keyword>
<name>A0AAW0KAN2_QUESU</name>
<comment type="catalytic activity">
    <reaction evidence="7">
        <text>coproporphyrinogen III + O2 + 2 H(+) = protoporphyrinogen IX + 2 CO2 + 2 H2O</text>
        <dbReference type="Rhea" id="RHEA:18257"/>
        <dbReference type="ChEBI" id="CHEBI:15377"/>
        <dbReference type="ChEBI" id="CHEBI:15378"/>
        <dbReference type="ChEBI" id="CHEBI:15379"/>
        <dbReference type="ChEBI" id="CHEBI:16526"/>
        <dbReference type="ChEBI" id="CHEBI:57307"/>
        <dbReference type="ChEBI" id="CHEBI:57309"/>
        <dbReference type="EC" id="1.3.3.3"/>
    </reaction>
</comment>
<keyword evidence="5" id="KW-0560">Oxidoreductase</keyword>
<evidence type="ECO:0000256" key="1">
    <source>
        <dbReference type="ARBA" id="ARBA00005168"/>
    </source>
</evidence>
<evidence type="ECO:0000256" key="2">
    <source>
        <dbReference type="ARBA" id="ARBA00010644"/>
    </source>
</evidence>
<evidence type="ECO:0000256" key="5">
    <source>
        <dbReference type="ARBA" id="ARBA00023002"/>
    </source>
</evidence>
<dbReference type="EC" id="1.3.3.3" evidence="4"/>
<evidence type="ECO:0000256" key="6">
    <source>
        <dbReference type="ARBA" id="ARBA00023244"/>
    </source>
</evidence>
<sequence>SIKKEIPETERPNTFLHESDDHDSPSSSSSTVRSCFKKMIREALDSVCKAIEGANGGAKFKDDVWSRPGGGRGISRVLQDSVVWEKAGVNIFVVYGVMPLKAYRAATAIAEVQQEKEDGVLVLDSLPRGEVRGVLVVVFPDDVDLCRCGQAVLEEAVDHEGVGFWVEGVKLGGDVGLRADDMELRLCCLVELVVQVGDMLSTMMQDFVSNDKT</sequence>
<evidence type="ECO:0000256" key="3">
    <source>
        <dbReference type="ARBA" id="ARBA00011738"/>
    </source>
</evidence>
<comment type="caution">
    <text evidence="9">The sequence shown here is derived from an EMBL/GenBank/DDBJ whole genome shotgun (WGS) entry which is preliminary data.</text>
</comment>
<dbReference type="GO" id="GO:0006782">
    <property type="term" value="P:protoporphyrinogen IX biosynthetic process"/>
    <property type="evidence" value="ECO:0007669"/>
    <property type="project" value="TreeGrafter"/>
</dbReference>
<reference evidence="9 10" key="1">
    <citation type="journal article" date="2018" name="Sci. Data">
        <title>The draft genome sequence of cork oak.</title>
        <authorList>
            <person name="Ramos A.M."/>
            <person name="Usie A."/>
            <person name="Barbosa P."/>
            <person name="Barros P.M."/>
            <person name="Capote T."/>
            <person name="Chaves I."/>
            <person name="Simoes F."/>
            <person name="Abreu I."/>
            <person name="Carrasquinho I."/>
            <person name="Faro C."/>
            <person name="Guimaraes J.B."/>
            <person name="Mendonca D."/>
            <person name="Nobrega F."/>
            <person name="Rodrigues L."/>
            <person name="Saibo N.J.M."/>
            <person name="Varela M.C."/>
            <person name="Egas C."/>
            <person name="Matos J."/>
            <person name="Miguel C.M."/>
            <person name="Oliveira M.M."/>
            <person name="Ricardo C.P."/>
            <person name="Goncalves S."/>
        </authorList>
    </citation>
    <scope>NUCLEOTIDE SEQUENCE [LARGE SCALE GENOMIC DNA]</scope>
    <source>
        <strain evidence="10">cv. HL8</strain>
    </source>
</reference>
<dbReference type="SUPFAM" id="SSF102886">
    <property type="entry name" value="Coproporphyrinogen III oxidase"/>
    <property type="match status" value="1"/>
</dbReference>
<feature type="compositionally biased region" description="Basic and acidic residues" evidence="8">
    <location>
        <begin position="1"/>
        <end position="24"/>
    </location>
</feature>
<dbReference type="Pfam" id="PF01218">
    <property type="entry name" value="Coprogen_oxidas"/>
    <property type="match status" value="1"/>
</dbReference>
<evidence type="ECO:0000256" key="4">
    <source>
        <dbReference type="ARBA" id="ARBA00012869"/>
    </source>
</evidence>
<comment type="pathway">
    <text evidence="1">Porphyrin-containing compound metabolism; protoporphyrin-IX biosynthesis; protoporphyrinogen-IX from coproporphyrinogen-III (O2 route): step 1/1.</text>
</comment>
<gene>
    <name evidence="9" type="primary">CPX2</name>
    <name evidence="9" type="ORF">CFP56_022954</name>
</gene>
<dbReference type="PANTHER" id="PTHR10755">
    <property type="entry name" value="COPROPORPHYRINOGEN III OXIDASE, MITOCHONDRIAL"/>
    <property type="match status" value="1"/>
</dbReference>
<dbReference type="EMBL" id="PKMF04000362">
    <property type="protein sequence ID" value="KAK7836067.1"/>
    <property type="molecule type" value="Genomic_DNA"/>
</dbReference>
<evidence type="ECO:0000256" key="8">
    <source>
        <dbReference type="SAM" id="MobiDB-lite"/>
    </source>
</evidence>
<dbReference type="InterPro" id="IPR036406">
    <property type="entry name" value="Coprogen_oxidase_aer_sf"/>
</dbReference>
<dbReference type="PANTHER" id="PTHR10755:SF0">
    <property type="entry name" value="OXYGEN-DEPENDENT COPROPORPHYRINOGEN-III OXIDASE, MITOCHONDRIAL"/>
    <property type="match status" value="1"/>
</dbReference>
<evidence type="ECO:0000313" key="10">
    <source>
        <dbReference type="Proteomes" id="UP000237347"/>
    </source>
</evidence>
<evidence type="ECO:0000313" key="9">
    <source>
        <dbReference type="EMBL" id="KAK7836067.1"/>
    </source>
</evidence>
<dbReference type="GO" id="GO:0009570">
    <property type="term" value="C:chloroplast stroma"/>
    <property type="evidence" value="ECO:0007669"/>
    <property type="project" value="TreeGrafter"/>
</dbReference>
<dbReference type="InterPro" id="IPR001260">
    <property type="entry name" value="Coprogen_oxidase_aer"/>
</dbReference>